<evidence type="ECO:0000256" key="3">
    <source>
        <dbReference type="ARBA" id="ARBA00023274"/>
    </source>
</evidence>
<dbReference type="Proteomes" id="UP000237347">
    <property type="component" value="Unassembled WGS sequence"/>
</dbReference>
<evidence type="ECO:0000256" key="4">
    <source>
        <dbReference type="SAM" id="MobiDB-lite"/>
    </source>
</evidence>
<evidence type="ECO:0000313" key="6">
    <source>
        <dbReference type="Proteomes" id="UP000237347"/>
    </source>
</evidence>
<feature type="region of interest" description="Disordered" evidence="4">
    <location>
        <begin position="39"/>
        <end position="69"/>
    </location>
</feature>
<feature type="compositionally biased region" description="Acidic residues" evidence="4">
    <location>
        <begin position="60"/>
        <end position="69"/>
    </location>
</feature>
<dbReference type="InterPro" id="IPR036796">
    <property type="entry name" value="Ribosomal_uL11_N_sf"/>
</dbReference>
<keyword evidence="6" id="KW-1185">Reference proteome</keyword>
<dbReference type="Gramene" id="rna-CFP56_04868">
    <property type="protein sequence ID" value="cds-POE80510.1"/>
    <property type="gene ID" value="gene-CFP56_04868"/>
</dbReference>
<dbReference type="EMBL" id="PKMF04000089">
    <property type="protein sequence ID" value="KAK7851274.1"/>
    <property type="molecule type" value="Genomic_DNA"/>
</dbReference>
<gene>
    <name evidence="5" type="primary">RPL12A</name>
    <name evidence="5" type="ORF">CFP56_042563</name>
</gene>
<name>A0AAW0LIH1_QUESU</name>
<evidence type="ECO:0000256" key="1">
    <source>
        <dbReference type="ARBA" id="ARBA00010537"/>
    </source>
</evidence>
<organism evidence="5 6">
    <name type="scientific">Quercus suber</name>
    <name type="common">Cork oak</name>
    <dbReference type="NCBI Taxonomy" id="58331"/>
    <lineage>
        <taxon>Eukaryota</taxon>
        <taxon>Viridiplantae</taxon>
        <taxon>Streptophyta</taxon>
        <taxon>Embryophyta</taxon>
        <taxon>Tracheophyta</taxon>
        <taxon>Spermatophyta</taxon>
        <taxon>Magnoliopsida</taxon>
        <taxon>eudicotyledons</taxon>
        <taxon>Gunneridae</taxon>
        <taxon>Pentapetalae</taxon>
        <taxon>rosids</taxon>
        <taxon>fabids</taxon>
        <taxon>Fagales</taxon>
        <taxon>Fagaceae</taxon>
        <taxon>Quercus</taxon>
    </lineage>
</organism>
<evidence type="ECO:0000313" key="5">
    <source>
        <dbReference type="EMBL" id="KAK7851274.1"/>
    </source>
</evidence>
<dbReference type="Gene3D" id="3.30.1550.10">
    <property type="entry name" value="Ribosomal protein L11/L12, N-terminal domain"/>
    <property type="match status" value="1"/>
</dbReference>
<reference evidence="5 6" key="1">
    <citation type="journal article" date="2018" name="Sci. Data">
        <title>The draft genome sequence of cork oak.</title>
        <authorList>
            <person name="Ramos A.M."/>
            <person name="Usie A."/>
            <person name="Barbosa P."/>
            <person name="Barros P.M."/>
            <person name="Capote T."/>
            <person name="Chaves I."/>
            <person name="Simoes F."/>
            <person name="Abreu I."/>
            <person name="Carrasquinho I."/>
            <person name="Faro C."/>
            <person name="Guimaraes J.B."/>
            <person name="Mendonca D."/>
            <person name="Nobrega F."/>
            <person name="Rodrigues L."/>
            <person name="Saibo N.J.M."/>
            <person name="Varela M.C."/>
            <person name="Egas C."/>
            <person name="Matos J."/>
            <person name="Miguel C.M."/>
            <person name="Oliveira M.M."/>
            <person name="Ricardo C.P."/>
            <person name="Goncalves S."/>
        </authorList>
    </citation>
    <scope>NUCLEOTIDE SEQUENCE [LARGE SCALE GENOMIC DNA]</scope>
    <source>
        <strain evidence="6">cv. HL8</strain>
    </source>
</reference>
<keyword evidence="3" id="KW-0687">Ribonucleoprotein</keyword>
<proteinExistence type="inferred from homology"/>
<dbReference type="AlphaFoldDB" id="A0AAW0LIH1"/>
<evidence type="ECO:0000256" key="2">
    <source>
        <dbReference type="ARBA" id="ARBA00022980"/>
    </source>
</evidence>
<dbReference type="GO" id="GO:0005840">
    <property type="term" value="C:ribosome"/>
    <property type="evidence" value="ECO:0007669"/>
    <property type="project" value="UniProtKB-KW"/>
</dbReference>
<accession>A0AAW0LIH1</accession>
<protein>
    <submittedName>
        <fullName evidence="5">60s ribosomal protein l12-1</fullName>
    </submittedName>
</protein>
<sequence length="69" mass="7271">MPPKLDPSQVVDEYVQVTEGEVGAASSLALKIGPLGQGVRGALHHHAGHQGAVGARARPEEDEEHQAQR</sequence>
<dbReference type="GO" id="GO:1990904">
    <property type="term" value="C:ribonucleoprotein complex"/>
    <property type="evidence" value="ECO:0007669"/>
    <property type="project" value="UniProtKB-KW"/>
</dbReference>
<comment type="similarity">
    <text evidence="1">Belongs to the universal ribosomal protein uL11 family.</text>
</comment>
<keyword evidence="2 5" id="KW-0689">Ribosomal protein</keyword>
<comment type="caution">
    <text evidence="5">The sequence shown here is derived from an EMBL/GenBank/DDBJ whole genome shotgun (WGS) entry which is preliminary data.</text>
</comment>